<dbReference type="SUPFAM" id="SSF75620">
    <property type="entry name" value="Release factor"/>
    <property type="match status" value="1"/>
</dbReference>
<dbReference type="EMBL" id="MTEJ01000755">
    <property type="protein sequence ID" value="OQW98375.1"/>
    <property type="molecule type" value="Genomic_DNA"/>
</dbReference>
<dbReference type="PANTHER" id="PTHR43116:SF3">
    <property type="entry name" value="CLASS I PEPTIDE CHAIN RELEASE FACTOR"/>
    <property type="match status" value="1"/>
</dbReference>
<dbReference type="InterPro" id="IPR045853">
    <property type="entry name" value="Pep_chain_release_fac_I_sf"/>
</dbReference>
<sequence>LRAKLYELEMQKRNVEKQALEDSKSDIGWGSQIRSYVLDQSRIKDLRTGVETANTQAVLDGDLDKFIEASLKSGL</sequence>
<evidence type="ECO:0000313" key="2">
    <source>
        <dbReference type="EMBL" id="OQX12390.1"/>
    </source>
</evidence>
<comment type="caution">
    <text evidence="2">The sequence shown here is derived from an EMBL/GenBank/DDBJ whole genome shotgun (WGS) entry which is preliminary data.</text>
</comment>
<accession>A0A1Y1QRV9</accession>
<dbReference type="EMBL" id="MTEJ01000067">
    <property type="protein sequence ID" value="OQX12390.1"/>
    <property type="molecule type" value="Genomic_DNA"/>
</dbReference>
<evidence type="ECO:0000313" key="1">
    <source>
        <dbReference type="EMBL" id="OQW98375.1"/>
    </source>
</evidence>
<dbReference type="eggNOG" id="COG1186">
    <property type="taxonomic scope" value="Bacteria"/>
</dbReference>
<dbReference type="AlphaFoldDB" id="A0A1Y1QRV9"/>
<dbReference type="Proteomes" id="UP000192491">
    <property type="component" value="Unassembled WGS sequence"/>
</dbReference>
<proteinExistence type="predicted"/>
<dbReference type="Gene3D" id="3.30.70.1660">
    <property type="match status" value="1"/>
</dbReference>
<dbReference type="Gene3D" id="3.30.160.20">
    <property type="match status" value="1"/>
</dbReference>
<protein>
    <submittedName>
        <fullName evidence="2">Peptide chain release factor 2</fullName>
    </submittedName>
</protein>
<feature type="non-terminal residue" evidence="2">
    <location>
        <position position="1"/>
    </location>
</feature>
<name>A0A1Y1QRV9_9GAMM</name>
<reference evidence="2 3" key="1">
    <citation type="submission" date="2017-01" db="EMBL/GenBank/DDBJ databases">
        <title>Novel large sulfur bacteria in the metagenomes of groundwater-fed chemosynthetic microbial mats in the Lake Huron basin.</title>
        <authorList>
            <person name="Sharrar A.M."/>
            <person name="Flood B.E."/>
            <person name="Bailey J.V."/>
            <person name="Jones D.S."/>
            <person name="Biddanda B."/>
            <person name="Ruberg S.A."/>
            <person name="Marcus D.N."/>
            <person name="Dick G.J."/>
        </authorList>
    </citation>
    <scope>NUCLEOTIDE SEQUENCE [LARGE SCALE GENOMIC DNA]</scope>
    <source>
        <strain evidence="2">A8</strain>
    </source>
</reference>
<gene>
    <name evidence="2" type="ORF">BWK73_15165</name>
    <name evidence="1" type="ORF">BWK73_52535</name>
</gene>
<organism evidence="2 3">
    <name type="scientific">Thiothrix lacustris</name>
    <dbReference type="NCBI Taxonomy" id="525917"/>
    <lineage>
        <taxon>Bacteria</taxon>
        <taxon>Pseudomonadati</taxon>
        <taxon>Pseudomonadota</taxon>
        <taxon>Gammaproteobacteria</taxon>
        <taxon>Thiotrichales</taxon>
        <taxon>Thiotrichaceae</taxon>
        <taxon>Thiothrix</taxon>
    </lineage>
</organism>
<dbReference type="PANTHER" id="PTHR43116">
    <property type="entry name" value="PEPTIDE CHAIN RELEASE FACTOR 2"/>
    <property type="match status" value="1"/>
</dbReference>
<evidence type="ECO:0000313" key="3">
    <source>
        <dbReference type="Proteomes" id="UP000192491"/>
    </source>
</evidence>